<dbReference type="SUPFAM" id="SSF54236">
    <property type="entry name" value="Ubiquitin-like"/>
    <property type="match status" value="1"/>
</dbReference>
<feature type="region of interest" description="Disordered" evidence="1">
    <location>
        <begin position="86"/>
        <end position="112"/>
    </location>
</feature>
<feature type="compositionally biased region" description="Polar residues" evidence="1">
    <location>
        <begin position="167"/>
        <end position="204"/>
    </location>
</feature>
<keyword evidence="2" id="KW-0812">Transmembrane</keyword>
<keyword evidence="2" id="KW-1133">Transmembrane helix</keyword>
<dbReference type="PROSITE" id="PS50053">
    <property type="entry name" value="UBIQUITIN_2"/>
    <property type="match status" value="1"/>
</dbReference>
<feature type="compositionally biased region" description="Low complexity" evidence="1">
    <location>
        <begin position="572"/>
        <end position="583"/>
    </location>
</feature>
<feature type="compositionally biased region" description="Polar residues" evidence="1">
    <location>
        <begin position="216"/>
        <end position="236"/>
    </location>
</feature>
<feature type="compositionally biased region" description="Polar residues" evidence="1">
    <location>
        <begin position="144"/>
        <end position="155"/>
    </location>
</feature>
<feature type="compositionally biased region" description="Polar residues" evidence="1">
    <location>
        <begin position="556"/>
        <end position="571"/>
    </location>
</feature>
<reference evidence="5" key="1">
    <citation type="submission" date="2025-08" db="UniProtKB">
        <authorList>
            <consortium name="RefSeq"/>
        </authorList>
    </citation>
    <scope>IDENTIFICATION</scope>
    <source>
        <tissue evidence="5">Whole organism</tissue>
    </source>
</reference>
<sequence>MLDLLNGVSFYDFSFYFGIFLLAATILIAAWRSTYVPGIQNITVVVLQHASGRQTVERFTSTVRSSATEQEVGLQEELYEEIFLTADDDDEDDGEEDDENEENSGIEEAALSEDVFERFSYESTNSVLDTPERPVAPNTAMSAANMSSESLSGEHNQGVEDLKSVPEVSTSETQSDGTSIPSSDNSAHSDCSEDISSVGGTSKSPACDTDFGEGPSISTSAPTKNVGNENVQPSLNVDNNINGISSHMPENVPAKLPDSPSSLVENFTEDTSVTSTDKTSNPEVDCPPGSIRIRLKYLDDRQRTVFDKPTQNLIGFKRAHFNAELAEHRVIRVIFNGRLLKPDSSTLQECGLFDNCIVHCHVSQPKPPPPAQPQQASGTNSTERLNRVARRRWLHFLWHASVPDALHDDDATQSLDLSNYMSALLWLVVAVLWFMRFKHNYLFSTFSTFVLIFLTMLLVVPHYIFSVDVQLSANLDGNAMRHLGIDRVVVLERLRGRRESAARTRRGEDEQASGEPRPPNSSSVTSDTDRLLASASSPISSGASISLQSRGRDESGSTLAPSNVSSESNLPTACTSSTASGSSVVKNDENSSLSETSSSSSKSIITTEVDSRDFT</sequence>
<feature type="transmembrane region" description="Helical" evidence="2">
    <location>
        <begin position="13"/>
        <end position="31"/>
    </location>
</feature>
<feature type="compositionally biased region" description="Low complexity" evidence="1">
    <location>
        <begin position="591"/>
        <end position="603"/>
    </location>
</feature>
<keyword evidence="4" id="KW-1185">Reference proteome</keyword>
<dbReference type="Pfam" id="PF00240">
    <property type="entry name" value="ubiquitin"/>
    <property type="match status" value="1"/>
</dbReference>
<evidence type="ECO:0000313" key="4">
    <source>
        <dbReference type="Proteomes" id="UP000694843"/>
    </source>
</evidence>
<dbReference type="PANTHER" id="PTHR14557:SF5">
    <property type="entry name" value="UBIQUITIN-LIKE DOMAIN-CONTAINING PROTEIN"/>
    <property type="match status" value="1"/>
</dbReference>
<evidence type="ECO:0000256" key="2">
    <source>
        <dbReference type="SAM" id="Phobius"/>
    </source>
</evidence>
<evidence type="ECO:0000313" key="5">
    <source>
        <dbReference type="RefSeq" id="XP_018009719.1"/>
    </source>
</evidence>
<dbReference type="OrthoDB" id="161999at2759"/>
<dbReference type="Gene3D" id="3.10.20.90">
    <property type="entry name" value="Phosphatidylinositol 3-kinase Catalytic Subunit, Chain A, domain 1"/>
    <property type="match status" value="1"/>
</dbReference>
<keyword evidence="2" id="KW-0472">Membrane</keyword>
<proteinExistence type="predicted"/>
<feature type="compositionally biased region" description="Acidic residues" evidence="1">
    <location>
        <begin position="86"/>
        <end position="105"/>
    </location>
</feature>
<gene>
    <name evidence="5" type="primary">LOC108667230</name>
</gene>
<dbReference type="InterPro" id="IPR000626">
    <property type="entry name" value="Ubiquitin-like_dom"/>
</dbReference>
<name>A0A8B7N8V6_HYAAZ</name>
<evidence type="ECO:0000256" key="1">
    <source>
        <dbReference type="SAM" id="MobiDB-lite"/>
    </source>
</evidence>
<dbReference type="Proteomes" id="UP000694843">
    <property type="component" value="Unplaced"/>
</dbReference>
<dbReference type="PANTHER" id="PTHR14557">
    <property type="entry name" value="PROTEIN C7ORF21"/>
    <property type="match status" value="1"/>
</dbReference>
<feature type="region of interest" description="Disordered" evidence="1">
    <location>
        <begin position="144"/>
        <end position="236"/>
    </location>
</feature>
<dbReference type="CDD" id="cd17057">
    <property type="entry name" value="Ubl_TMUB1_like"/>
    <property type="match status" value="1"/>
</dbReference>
<feature type="transmembrane region" description="Helical" evidence="2">
    <location>
        <begin position="441"/>
        <end position="465"/>
    </location>
</feature>
<protein>
    <submittedName>
        <fullName evidence="5">Uncharacterized protein LOC108667230</fullName>
    </submittedName>
</protein>
<feature type="transmembrane region" description="Helical" evidence="2">
    <location>
        <begin position="417"/>
        <end position="435"/>
    </location>
</feature>
<dbReference type="GeneID" id="108667230"/>
<feature type="domain" description="Ubiquitin-like" evidence="3">
    <location>
        <begin position="291"/>
        <end position="367"/>
    </location>
</feature>
<dbReference type="SMART" id="SM00213">
    <property type="entry name" value="UBQ"/>
    <property type="match status" value="1"/>
</dbReference>
<evidence type="ECO:0000259" key="3">
    <source>
        <dbReference type="PROSITE" id="PS50053"/>
    </source>
</evidence>
<dbReference type="KEGG" id="hazt:108667230"/>
<dbReference type="InterPro" id="IPR029071">
    <property type="entry name" value="Ubiquitin-like_domsf"/>
</dbReference>
<dbReference type="GO" id="GO:0036503">
    <property type="term" value="P:ERAD pathway"/>
    <property type="evidence" value="ECO:0007669"/>
    <property type="project" value="InterPro"/>
</dbReference>
<dbReference type="RefSeq" id="XP_018009719.1">
    <property type="nucleotide sequence ID" value="XM_018154230.1"/>
</dbReference>
<organism evidence="4 5">
    <name type="scientific">Hyalella azteca</name>
    <name type="common">Amphipod</name>
    <dbReference type="NCBI Taxonomy" id="294128"/>
    <lineage>
        <taxon>Eukaryota</taxon>
        <taxon>Metazoa</taxon>
        <taxon>Ecdysozoa</taxon>
        <taxon>Arthropoda</taxon>
        <taxon>Crustacea</taxon>
        <taxon>Multicrustacea</taxon>
        <taxon>Malacostraca</taxon>
        <taxon>Eumalacostraca</taxon>
        <taxon>Peracarida</taxon>
        <taxon>Amphipoda</taxon>
        <taxon>Senticaudata</taxon>
        <taxon>Talitrida</taxon>
        <taxon>Talitroidea</taxon>
        <taxon>Hyalellidae</taxon>
        <taxon>Hyalella</taxon>
    </lineage>
</organism>
<feature type="compositionally biased region" description="Basic and acidic residues" evidence="1">
    <location>
        <begin position="499"/>
        <end position="509"/>
    </location>
</feature>
<accession>A0A8B7N8V6</accession>
<dbReference type="InterPro" id="IPR040352">
    <property type="entry name" value="TMUB1/2"/>
</dbReference>
<dbReference type="AlphaFoldDB" id="A0A8B7N8V6"/>
<feature type="region of interest" description="Disordered" evidence="1">
    <location>
        <begin position="499"/>
        <end position="615"/>
    </location>
</feature>
<feature type="compositionally biased region" description="Low complexity" evidence="1">
    <location>
        <begin position="531"/>
        <end position="549"/>
    </location>
</feature>